<feature type="domain" description="DUF4874" evidence="4">
    <location>
        <begin position="72"/>
        <end position="245"/>
    </location>
</feature>
<sequence length="526" mass="58116">MFAGADDVRGPEVPSRRRVLAVGAAAVVLPVVGGVGVGGGAAVAAPRGAGTVAKKHRGIRPDDPQGRAPLANPRRGFRYEMSYNASDLSSPWGNEQDHSPDSAATLDLLEREYGPGADLTQLYFYLWEYATTDIPQSALDNIEKVFAGLRSKKYAAVLRFVYDDGVRENRRYTVQGIQRHIAQLAPLVERNRDVVAVWQAGFLGAWGEWHGSYYQHENYPEAVTAIMTSLVEALPAGLHTQVRYAEKRNMIQNEAILDRVGFHNDYMTLGEGQWDYFVPSNPQWQTYLDVTADRMTDGEMPWDKGQSADPYAWSKVIPGVPAARRLQTLRFDSLSIVHNATVTVPAWRTTDVTEQEIRDALLPVSDGYFRDRAGRAVPRTQFEYLRDHLGYRVEVREARYEVSGGRIAAEVDVVNRGFAPPKHPRPVRLVLLDADGRAVASADTGADWRDWRPQGRAETTEDHGEPPVATVRGTLTLPENASGAYRLGLHLPDPDFPAAHLAVRCANASVEWVAGVNVVGSVRVSR</sequence>
<feature type="compositionally biased region" description="Basic and acidic residues" evidence="1">
    <location>
        <begin position="448"/>
        <end position="465"/>
    </location>
</feature>
<feature type="transmembrane region" description="Helical" evidence="2">
    <location>
        <begin position="20"/>
        <end position="45"/>
    </location>
</feature>
<dbReference type="EMBL" id="JASCIQ010000038">
    <property type="protein sequence ID" value="MDI3407944.1"/>
    <property type="molecule type" value="Genomic_DNA"/>
</dbReference>
<evidence type="ECO:0000259" key="4">
    <source>
        <dbReference type="Pfam" id="PF16173"/>
    </source>
</evidence>
<dbReference type="InterPro" id="IPR032379">
    <property type="entry name" value="DUF4874"/>
</dbReference>
<feature type="domain" description="DUF4832" evidence="3">
    <location>
        <begin position="259"/>
        <end position="507"/>
    </location>
</feature>
<evidence type="ECO:0000256" key="1">
    <source>
        <dbReference type="SAM" id="MobiDB-lite"/>
    </source>
</evidence>
<keyword evidence="6" id="KW-1185">Reference proteome</keyword>
<proteinExistence type="predicted"/>
<name>A0ABT6SJ73_9ACTN</name>
<evidence type="ECO:0000313" key="6">
    <source>
        <dbReference type="Proteomes" id="UP001223978"/>
    </source>
</evidence>
<dbReference type="RefSeq" id="WP_282545848.1">
    <property type="nucleotide sequence ID" value="NZ_JASCIQ010000038.1"/>
</dbReference>
<dbReference type="InterPro" id="IPR032267">
    <property type="entry name" value="DUF4832"/>
</dbReference>
<evidence type="ECO:0000256" key="2">
    <source>
        <dbReference type="SAM" id="Phobius"/>
    </source>
</evidence>
<dbReference type="Proteomes" id="UP001223978">
    <property type="component" value="Unassembled WGS sequence"/>
</dbReference>
<reference evidence="5 6" key="1">
    <citation type="submission" date="2023-05" db="EMBL/GenBank/DDBJ databases">
        <title>Draft genome sequence of Streptomyces sp. B-S-A6 isolated from a cave soil in Thailand.</title>
        <authorList>
            <person name="Chamroensaksri N."/>
            <person name="Muangham S."/>
        </authorList>
    </citation>
    <scope>NUCLEOTIDE SEQUENCE [LARGE SCALE GENOMIC DNA]</scope>
    <source>
        <strain evidence="5 6">B-S-A6</strain>
    </source>
</reference>
<feature type="region of interest" description="Disordered" evidence="1">
    <location>
        <begin position="448"/>
        <end position="471"/>
    </location>
</feature>
<comment type="caution">
    <text evidence="5">The sequence shown here is derived from an EMBL/GenBank/DDBJ whole genome shotgun (WGS) entry which is preliminary data.</text>
</comment>
<evidence type="ECO:0000313" key="5">
    <source>
        <dbReference type="EMBL" id="MDI3407944.1"/>
    </source>
</evidence>
<feature type="region of interest" description="Disordered" evidence="1">
    <location>
        <begin position="53"/>
        <end position="73"/>
    </location>
</feature>
<gene>
    <name evidence="5" type="ORF">QIS96_29530</name>
</gene>
<keyword evidence="2" id="KW-1133">Transmembrane helix</keyword>
<keyword evidence="2" id="KW-0812">Transmembrane</keyword>
<protein>
    <submittedName>
        <fullName evidence="5">DUF4874 domain-containing protein</fullName>
    </submittedName>
</protein>
<evidence type="ECO:0000259" key="3">
    <source>
        <dbReference type="Pfam" id="PF16116"/>
    </source>
</evidence>
<dbReference type="Pfam" id="PF16173">
    <property type="entry name" value="DUF4874"/>
    <property type="match status" value="1"/>
</dbReference>
<organism evidence="5 6">
    <name type="scientific">Streptomyces cavernicola</name>
    <dbReference type="NCBI Taxonomy" id="3043613"/>
    <lineage>
        <taxon>Bacteria</taxon>
        <taxon>Bacillati</taxon>
        <taxon>Actinomycetota</taxon>
        <taxon>Actinomycetes</taxon>
        <taxon>Kitasatosporales</taxon>
        <taxon>Streptomycetaceae</taxon>
        <taxon>Streptomyces</taxon>
    </lineage>
</organism>
<dbReference type="Pfam" id="PF16116">
    <property type="entry name" value="DUF4832"/>
    <property type="match status" value="1"/>
</dbReference>
<keyword evidence="2" id="KW-0472">Membrane</keyword>
<accession>A0ABT6SJ73</accession>